<reference evidence="3 4" key="1">
    <citation type="submission" date="2018-08" db="EMBL/GenBank/DDBJ databases">
        <title>Genomic Encyclopedia of Archaeal and Bacterial Type Strains, Phase II (KMG-II): from individual species to whole genera.</title>
        <authorList>
            <person name="Goeker M."/>
        </authorList>
    </citation>
    <scope>NUCLEOTIDE SEQUENCE [LARGE SCALE GENOMIC DNA]</scope>
    <source>
        <strain evidence="3 4">DSM 45791</strain>
    </source>
</reference>
<dbReference type="GO" id="GO:0006355">
    <property type="term" value="P:regulation of DNA-templated transcription"/>
    <property type="evidence" value="ECO:0007669"/>
    <property type="project" value="InterPro"/>
</dbReference>
<dbReference type="AlphaFoldDB" id="A0A3E0I6P3"/>
<dbReference type="SUPFAM" id="SSF46894">
    <property type="entry name" value="C-terminal effector domain of the bipartite response regulators"/>
    <property type="match status" value="1"/>
</dbReference>
<evidence type="ECO:0000313" key="4">
    <source>
        <dbReference type="Proteomes" id="UP000256269"/>
    </source>
</evidence>
<organism evidence="3 4">
    <name type="scientific">Kutzneria buriramensis</name>
    <dbReference type="NCBI Taxonomy" id="1045776"/>
    <lineage>
        <taxon>Bacteria</taxon>
        <taxon>Bacillati</taxon>
        <taxon>Actinomycetota</taxon>
        <taxon>Actinomycetes</taxon>
        <taxon>Pseudonocardiales</taxon>
        <taxon>Pseudonocardiaceae</taxon>
        <taxon>Kutzneria</taxon>
    </lineage>
</organism>
<evidence type="ECO:0000313" key="3">
    <source>
        <dbReference type="EMBL" id="REH54297.1"/>
    </source>
</evidence>
<dbReference type="EMBL" id="QUNO01000002">
    <property type="protein sequence ID" value="REH54297.1"/>
    <property type="molecule type" value="Genomic_DNA"/>
</dbReference>
<evidence type="ECO:0000256" key="1">
    <source>
        <dbReference type="SAM" id="MobiDB-lite"/>
    </source>
</evidence>
<dbReference type="GO" id="GO:0016887">
    <property type="term" value="F:ATP hydrolysis activity"/>
    <property type="evidence" value="ECO:0007669"/>
    <property type="project" value="InterPro"/>
</dbReference>
<dbReference type="Pfam" id="PF13401">
    <property type="entry name" value="AAA_22"/>
    <property type="match status" value="1"/>
</dbReference>
<gene>
    <name evidence="3" type="ORF">BCF44_102529</name>
</gene>
<dbReference type="InterPro" id="IPR027417">
    <property type="entry name" value="P-loop_NTPase"/>
</dbReference>
<dbReference type="PROSITE" id="PS00622">
    <property type="entry name" value="HTH_LUXR_1"/>
    <property type="match status" value="1"/>
</dbReference>
<evidence type="ECO:0000259" key="2">
    <source>
        <dbReference type="PROSITE" id="PS50043"/>
    </source>
</evidence>
<dbReference type="GO" id="GO:0003677">
    <property type="term" value="F:DNA binding"/>
    <property type="evidence" value="ECO:0007669"/>
    <property type="project" value="InterPro"/>
</dbReference>
<comment type="caution">
    <text evidence="3">The sequence shown here is derived from an EMBL/GenBank/DDBJ whole genome shotgun (WGS) entry which is preliminary data.</text>
</comment>
<proteinExistence type="predicted"/>
<dbReference type="Proteomes" id="UP000256269">
    <property type="component" value="Unassembled WGS sequence"/>
</dbReference>
<dbReference type="Gene3D" id="1.25.40.10">
    <property type="entry name" value="Tetratricopeptide repeat domain"/>
    <property type="match status" value="1"/>
</dbReference>
<protein>
    <submittedName>
        <fullName evidence="3">Putative ATPase</fullName>
    </submittedName>
</protein>
<dbReference type="InterPro" id="IPR049945">
    <property type="entry name" value="AAA_22"/>
</dbReference>
<dbReference type="InterPro" id="IPR016032">
    <property type="entry name" value="Sig_transdc_resp-reg_C-effctor"/>
</dbReference>
<feature type="domain" description="HTH luxR-type" evidence="2">
    <location>
        <begin position="740"/>
        <end position="805"/>
    </location>
</feature>
<dbReference type="InterPro" id="IPR036388">
    <property type="entry name" value="WH-like_DNA-bd_sf"/>
</dbReference>
<dbReference type="Pfam" id="PF13424">
    <property type="entry name" value="TPR_12"/>
    <property type="match status" value="1"/>
</dbReference>
<dbReference type="Gene3D" id="1.10.10.10">
    <property type="entry name" value="Winged helix-like DNA-binding domain superfamily/Winged helix DNA-binding domain"/>
    <property type="match status" value="1"/>
</dbReference>
<feature type="region of interest" description="Disordered" evidence="1">
    <location>
        <begin position="1"/>
        <end position="75"/>
    </location>
</feature>
<dbReference type="InterPro" id="IPR011990">
    <property type="entry name" value="TPR-like_helical_dom_sf"/>
</dbReference>
<accession>A0A3E0I6P3</accession>
<dbReference type="CDD" id="cd06170">
    <property type="entry name" value="LuxR_C_like"/>
    <property type="match status" value="1"/>
</dbReference>
<dbReference type="InterPro" id="IPR000792">
    <property type="entry name" value="Tscrpt_reg_LuxR_C"/>
</dbReference>
<dbReference type="Gene3D" id="3.40.50.300">
    <property type="entry name" value="P-loop containing nucleotide triphosphate hydrolases"/>
    <property type="match status" value="1"/>
</dbReference>
<sequence length="811" mass="88718">MPLSEAPTRCETCGDELPARGDGPGRPARFCSRACRQRAYRRRSGDQQPEVEQPEVEQPEVNRGATSARPLPASRDAFIGRAQELTDITALLRRSRLVSLVGPGGAGKTRLATEFAARAATTGPDGVWLVELAPLTSEHLLVPTIAAALGVREQGGEDLVDTIVQALQGKRALLVLDNCEHLVDASASLADALLTGCPQLRILVTSRESLDLPGEAVLRVGHLSLPDDTPVARSDAVQLFVERARLLRPDFEPTDATRQVVAEICVRLDGMPLAIELAARWVRVLSVEDILARLDDRFELLSRGPRTAAVRHRDLRATIEWSYELLDDAERAALRRLSVLAGDFSLDSAGAVCGTSPQATLRLLADLDAKSLVVAVPGVVQRFRQLESIRLYAREKLVDAGELAETTERLVGWLTGLAESHYVDQILYTVEDDGPKVDDERDNLLQAVEWATERRDERLTVLAAALGGAWRRQGHTVQIRKLLEAALTITKRDNPYRSLALQELGWFSYNAGDFERSSELAVEAMELEEPRGRPVALARGLALLTVVYQSTDNTAASVRCAERVVELLRPLNRPLDTAVSMHNLGYALMATGDLARAAALIEESLPVYLELADPVKQLETLHSAGALALERGQHVQAGDYFLRSLEACPEAGSPAMYPIEGLAVVAAHTGEPKRALLLGTAMAAQLRKWRLGREPYWQRHVDVAMAAARDALSAQAARETTEAGERMTLAQAIAYSLRTPLAEDSPLSQRELDVAMLTAEGLTNREIAVRLSISERTVETHLLHIRTKLDLRTRAQVAAWAVERGRVSSRN</sequence>
<dbReference type="PRINTS" id="PR00038">
    <property type="entry name" value="HTHLUXR"/>
</dbReference>
<dbReference type="PANTHER" id="PTHR47691:SF3">
    <property type="entry name" value="HTH-TYPE TRANSCRIPTIONAL REGULATOR RV0890C-RELATED"/>
    <property type="match status" value="1"/>
</dbReference>
<dbReference type="SUPFAM" id="SSF48452">
    <property type="entry name" value="TPR-like"/>
    <property type="match status" value="1"/>
</dbReference>
<name>A0A3E0I6P3_9PSEU</name>
<keyword evidence="4" id="KW-1185">Reference proteome</keyword>
<dbReference type="PANTHER" id="PTHR47691">
    <property type="entry name" value="REGULATOR-RELATED"/>
    <property type="match status" value="1"/>
</dbReference>
<dbReference type="PROSITE" id="PS50043">
    <property type="entry name" value="HTH_LUXR_2"/>
    <property type="match status" value="1"/>
</dbReference>
<dbReference type="Pfam" id="PF00196">
    <property type="entry name" value="GerE"/>
    <property type="match status" value="1"/>
</dbReference>
<dbReference type="PRINTS" id="PR00364">
    <property type="entry name" value="DISEASERSIST"/>
</dbReference>
<dbReference type="SUPFAM" id="SSF52540">
    <property type="entry name" value="P-loop containing nucleoside triphosphate hydrolases"/>
    <property type="match status" value="1"/>
</dbReference>
<dbReference type="SMART" id="SM00421">
    <property type="entry name" value="HTH_LUXR"/>
    <property type="match status" value="1"/>
</dbReference>